<evidence type="ECO:0000256" key="6">
    <source>
        <dbReference type="ARBA" id="ARBA00022679"/>
    </source>
</evidence>
<keyword evidence="8" id="KW-0547">Nucleotide-binding</keyword>
<dbReference type="InterPro" id="IPR005467">
    <property type="entry name" value="His_kinase_dom"/>
</dbReference>
<dbReference type="InterPro" id="IPR035965">
    <property type="entry name" value="PAS-like_dom_sf"/>
</dbReference>
<keyword evidence="13" id="KW-0472">Membrane</keyword>
<dbReference type="AlphaFoldDB" id="A0A4V1Q765"/>
<evidence type="ECO:0000256" key="10">
    <source>
        <dbReference type="ARBA" id="ARBA00022840"/>
    </source>
</evidence>
<sequence>MFIVFTAPRSVASHVMTVLGVVAVLVVGVSVALATWQASSQVEAAAADQVTHVARTVAASDEVRNALTAGAPTPALTDFAERTRAATETDFVVVMTPAGVRFTHPNPDLVGGRFLGTTDAARTGGVVVEDYTGSLGPSTRAVVPVLEDGRVIGLVSVGIARAKVSQALADLWPQIVLPGLMAALVAGTGAWLTARQVRRETLGLNASEVARLHDHHDALLHAIREGLVITDNEGRIQVVNDEAIRLLNLPSDAVGVHVSDLGLSRDLADLLTSARQEVDVPYATGARLLLVSSDAVVRQGRRTATLTTLRDRTELESLTGRLSATQGLADALHARSHEAANRMHTVVTLIELGKPEEALSFATGQLTGERLADAAVLAAIDPPVIAALLLGKTAEAAERGVRLTLDPDAHLPVIPGVESALVTILGNLIDNAVEALSGRSGAAIVVDALASEEELLVTVSDNGPGVPVADAEAIFSRGFTTKPGTEPGGRGIGLTLVRQTVTALGGQIAVSEPPGATFVVTLPTTPQGAGLREGDARD</sequence>
<comment type="subcellular location">
    <subcellularLocation>
        <location evidence="2">Cell membrane</location>
        <topology evidence="2">Multi-pass membrane protein</topology>
    </subcellularLocation>
</comment>
<dbReference type="InterPro" id="IPR029151">
    <property type="entry name" value="Sensor-like_sf"/>
</dbReference>
<dbReference type="PRINTS" id="PR00344">
    <property type="entry name" value="BCTRLSENSOR"/>
</dbReference>
<evidence type="ECO:0000313" key="16">
    <source>
        <dbReference type="Proteomes" id="UP000290624"/>
    </source>
</evidence>
<dbReference type="SUPFAM" id="SSF55874">
    <property type="entry name" value="ATPase domain of HSP90 chaperone/DNA topoisomerase II/histidine kinase"/>
    <property type="match status" value="1"/>
</dbReference>
<dbReference type="CDD" id="cd00130">
    <property type="entry name" value="PAS"/>
    <property type="match status" value="1"/>
</dbReference>
<dbReference type="SUPFAM" id="SSF103190">
    <property type="entry name" value="Sensory domain-like"/>
    <property type="match status" value="1"/>
</dbReference>
<proteinExistence type="predicted"/>
<dbReference type="OrthoDB" id="9792686at2"/>
<dbReference type="Pfam" id="PF02518">
    <property type="entry name" value="HATPase_c"/>
    <property type="match status" value="1"/>
</dbReference>
<dbReference type="Pfam" id="PF17203">
    <property type="entry name" value="sCache_3_2"/>
    <property type="match status" value="1"/>
</dbReference>
<keyword evidence="12" id="KW-0902">Two-component regulatory system</keyword>
<keyword evidence="5" id="KW-0597">Phosphoprotein</keyword>
<dbReference type="PANTHER" id="PTHR43547:SF10">
    <property type="entry name" value="SENSOR HISTIDINE KINASE DCUS"/>
    <property type="match status" value="1"/>
</dbReference>
<keyword evidence="4" id="KW-1003">Cell membrane</keyword>
<dbReference type="GO" id="GO:0005886">
    <property type="term" value="C:plasma membrane"/>
    <property type="evidence" value="ECO:0007669"/>
    <property type="project" value="UniProtKB-SubCell"/>
</dbReference>
<dbReference type="InterPro" id="IPR003594">
    <property type="entry name" value="HATPase_dom"/>
</dbReference>
<dbReference type="InterPro" id="IPR000014">
    <property type="entry name" value="PAS"/>
</dbReference>
<keyword evidence="7" id="KW-0812">Transmembrane</keyword>
<dbReference type="PROSITE" id="PS50109">
    <property type="entry name" value="HIS_KIN"/>
    <property type="match status" value="1"/>
</dbReference>
<dbReference type="SUPFAM" id="SSF55785">
    <property type="entry name" value="PYP-like sensor domain (PAS domain)"/>
    <property type="match status" value="1"/>
</dbReference>
<organism evidence="15 16">
    <name type="scientific">Propioniciclava flava</name>
    <dbReference type="NCBI Taxonomy" id="2072026"/>
    <lineage>
        <taxon>Bacteria</taxon>
        <taxon>Bacillati</taxon>
        <taxon>Actinomycetota</taxon>
        <taxon>Actinomycetes</taxon>
        <taxon>Propionibacteriales</taxon>
        <taxon>Propionibacteriaceae</taxon>
        <taxon>Propioniciclava</taxon>
    </lineage>
</organism>
<evidence type="ECO:0000256" key="12">
    <source>
        <dbReference type="ARBA" id="ARBA00023012"/>
    </source>
</evidence>
<name>A0A4V1Q765_9ACTN</name>
<evidence type="ECO:0000256" key="3">
    <source>
        <dbReference type="ARBA" id="ARBA00012438"/>
    </source>
</evidence>
<feature type="domain" description="Histidine kinase" evidence="14">
    <location>
        <begin position="396"/>
        <end position="526"/>
    </location>
</feature>
<dbReference type="EMBL" id="PPCV01000008">
    <property type="protein sequence ID" value="RXW31508.1"/>
    <property type="molecule type" value="Genomic_DNA"/>
</dbReference>
<comment type="caution">
    <text evidence="15">The sequence shown here is derived from an EMBL/GenBank/DDBJ whole genome shotgun (WGS) entry which is preliminary data.</text>
</comment>
<evidence type="ECO:0000256" key="5">
    <source>
        <dbReference type="ARBA" id="ARBA00022553"/>
    </source>
</evidence>
<dbReference type="InterPro" id="IPR004358">
    <property type="entry name" value="Sig_transdc_His_kin-like_C"/>
</dbReference>
<evidence type="ECO:0000256" key="11">
    <source>
        <dbReference type="ARBA" id="ARBA00022989"/>
    </source>
</evidence>
<gene>
    <name evidence="15" type="ORF">C1706_11560</name>
</gene>
<keyword evidence="16" id="KW-1185">Reference proteome</keyword>
<dbReference type="SMART" id="SM00091">
    <property type="entry name" value="PAS"/>
    <property type="match status" value="1"/>
</dbReference>
<evidence type="ECO:0000256" key="13">
    <source>
        <dbReference type="ARBA" id="ARBA00023136"/>
    </source>
</evidence>
<dbReference type="Gene3D" id="3.30.450.20">
    <property type="entry name" value="PAS domain"/>
    <property type="match status" value="2"/>
</dbReference>
<evidence type="ECO:0000256" key="4">
    <source>
        <dbReference type="ARBA" id="ARBA00022475"/>
    </source>
</evidence>
<comment type="catalytic activity">
    <reaction evidence="1">
        <text>ATP + protein L-histidine = ADP + protein N-phospho-L-histidine.</text>
        <dbReference type="EC" id="2.7.13.3"/>
    </reaction>
</comment>
<evidence type="ECO:0000259" key="14">
    <source>
        <dbReference type="PROSITE" id="PS50109"/>
    </source>
</evidence>
<dbReference type="Gene3D" id="3.30.565.10">
    <property type="entry name" value="Histidine kinase-like ATPase, C-terminal domain"/>
    <property type="match status" value="1"/>
</dbReference>
<dbReference type="InterPro" id="IPR033463">
    <property type="entry name" value="sCache_3"/>
</dbReference>
<keyword evidence="11" id="KW-1133">Transmembrane helix</keyword>
<dbReference type="PANTHER" id="PTHR43547">
    <property type="entry name" value="TWO-COMPONENT HISTIDINE KINASE"/>
    <property type="match status" value="1"/>
</dbReference>
<dbReference type="EC" id="2.7.13.3" evidence="3"/>
<keyword evidence="9 15" id="KW-0418">Kinase</keyword>
<dbReference type="Proteomes" id="UP000290624">
    <property type="component" value="Unassembled WGS sequence"/>
</dbReference>
<dbReference type="InterPro" id="IPR036890">
    <property type="entry name" value="HATPase_C_sf"/>
</dbReference>
<keyword evidence="6" id="KW-0808">Transferase</keyword>
<evidence type="ECO:0000313" key="15">
    <source>
        <dbReference type="EMBL" id="RXW31508.1"/>
    </source>
</evidence>
<evidence type="ECO:0000256" key="9">
    <source>
        <dbReference type="ARBA" id="ARBA00022777"/>
    </source>
</evidence>
<reference evidence="15 16" key="1">
    <citation type="submission" date="2018-01" db="EMBL/GenBank/DDBJ databases">
        <title>Lactibacter flavus gen. nov., sp. nov., a novel bacterium of the family Propionibacteriaceae isolated from raw milk and dairy products.</title>
        <authorList>
            <person name="Wenning M."/>
            <person name="Breitenwieser F."/>
            <person name="Huptas C."/>
            <person name="von Neubeck M."/>
            <person name="Busse H.-J."/>
            <person name="Scherer S."/>
        </authorList>
    </citation>
    <scope>NUCLEOTIDE SEQUENCE [LARGE SCALE GENOMIC DNA]</scope>
    <source>
        <strain evidence="15 16">VG341</strain>
    </source>
</reference>
<dbReference type="SMART" id="SM00387">
    <property type="entry name" value="HATPase_c"/>
    <property type="match status" value="1"/>
</dbReference>
<evidence type="ECO:0000256" key="8">
    <source>
        <dbReference type="ARBA" id="ARBA00022741"/>
    </source>
</evidence>
<evidence type="ECO:0000256" key="7">
    <source>
        <dbReference type="ARBA" id="ARBA00022692"/>
    </source>
</evidence>
<accession>A0A4V1Q765</accession>
<protein>
    <recommendedName>
        <fullName evidence="3">histidine kinase</fullName>
        <ecNumber evidence="3">2.7.13.3</ecNumber>
    </recommendedName>
</protein>
<evidence type="ECO:0000256" key="1">
    <source>
        <dbReference type="ARBA" id="ARBA00000085"/>
    </source>
</evidence>
<dbReference type="GO" id="GO:0000155">
    <property type="term" value="F:phosphorelay sensor kinase activity"/>
    <property type="evidence" value="ECO:0007669"/>
    <property type="project" value="TreeGrafter"/>
</dbReference>
<evidence type="ECO:0000256" key="2">
    <source>
        <dbReference type="ARBA" id="ARBA00004651"/>
    </source>
</evidence>
<keyword evidence="10" id="KW-0067">ATP-binding</keyword>
<dbReference type="GO" id="GO:0005524">
    <property type="term" value="F:ATP binding"/>
    <property type="evidence" value="ECO:0007669"/>
    <property type="project" value="UniProtKB-KW"/>
</dbReference>